<feature type="transmembrane region" description="Helical" evidence="2">
    <location>
        <begin position="107"/>
        <end position="126"/>
    </location>
</feature>
<evidence type="ECO:0000313" key="3">
    <source>
        <dbReference type="EMBL" id="EDX75476.1"/>
    </source>
</evidence>
<evidence type="ECO:0000256" key="2">
    <source>
        <dbReference type="SAM" id="Phobius"/>
    </source>
</evidence>
<gene>
    <name evidence="3" type="ORF">MC7420_1394</name>
</gene>
<feature type="region of interest" description="Disordered" evidence="1">
    <location>
        <begin position="129"/>
        <end position="154"/>
    </location>
</feature>
<feature type="transmembrane region" description="Helical" evidence="2">
    <location>
        <begin position="49"/>
        <end position="68"/>
    </location>
</feature>
<protein>
    <recommendedName>
        <fullName evidence="5">TPM domain-containing protein</fullName>
    </recommendedName>
</protein>
<dbReference type="HOGENOM" id="CLU_1394244_0_0_3"/>
<keyword evidence="4" id="KW-1185">Reference proteome</keyword>
<dbReference type="STRING" id="118168.MC7420_1394"/>
<feature type="region of interest" description="Disordered" evidence="1">
    <location>
        <begin position="167"/>
        <end position="195"/>
    </location>
</feature>
<proteinExistence type="predicted"/>
<keyword evidence="2" id="KW-0472">Membrane</keyword>
<evidence type="ECO:0000256" key="1">
    <source>
        <dbReference type="SAM" id="MobiDB-lite"/>
    </source>
</evidence>
<reference evidence="3 4" key="1">
    <citation type="submission" date="2008-07" db="EMBL/GenBank/DDBJ databases">
        <authorList>
            <person name="Tandeau de Marsac N."/>
            <person name="Ferriera S."/>
            <person name="Johnson J."/>
            <person name="Kravitz S."/>
            <person name="Beeson K."/>
            <person name="Sutton G."/>
            <person name="Rogers Y.-H."/>
            <person name="Friedman R."/>
            <person name="Frazier M."/>
            <person name="Venter J.C."/>
        </authorList>
    </citation>
    <scope>NUCLEOTIDE SEQUENCE [LARGE SCALE GENOMIC DNA]</scope>
    <source>
        <strain evidence="3 4">PCC 7420</strain>
    </source>
</reference>
<accession>B4VRQ6</accession>
<evidence type="ECO:0008006" key="5">
    <source>
        <dbReference type="Google" id="ProtNLM"/>
    </source>
</evidence>
<name>B4VRQ6_9CYAN</name>
<dbReference type="AlphaFoldDB" id="B4VRQ6"/>
<evidence type="ECO:0000313" key="4">
    <source>
        <dbReference type="Proteomes" id="UP000003835"/>
    </source>
</evidence>
<keyword evidence="2" id="KW-0812">Transmembrane</keyword>
<dbReference type="Proteomes" id="UP000003835">
    <property type="component" value="Unassembled WGS sequence"/>
</dbReference>
<sequence length="195" mass="19562">MQRTKELTVNNRQITQLQKITAFPHNLININSLSEIKTMKPLARQLKQMIWTVPVCLTLFSPLAAQALTVEKGTFDETQAVVTETSSVVASNTTSPEDSIYKSSNEAVLAILILLGIPVGVLILALNSDSSSSSSSSSSSYRSGSSRSSSSGYSGYSGGGFGGGSTGGGGCSGGGSSGGGFGGGSSGGGGCGGGF</sequence>
<organism evidence="3 4">
    <name type="scientific">Coleofasciculus chthonoplastes PCC 7420</name>
    <dbReference type="NCBI Taxonomy" id="118168"/>
    <lineage>
        <taxon>Bacteria</taxon>
        <taxon>Bacillati</taxon>
        <taxon>Cyanobacteriota</taxon>
        <taxon>Cyanophyceae</taxon>
        <taxon>Coleofasciculales</taxon>
        <taxon>Coleofasciculaceae</taxon>
        <taxon>Coleofasciculus</taxon>
    </lineage>
</organism>
<keyword evidence="2" id="KW-1133">Transmembrane helix</keyword>
<dbReference type="EMBL" id="DS989849">
    <property type="protein sequence ID" value="EDX75476.1"/>
    <property type="molecule type" value="Genomic_DNA"/>
</dbReference>